<dbReference type="OrthoDB" id="7680836at2759"/>
<accession>A0A1Y3B3T2</accession>
<proteinExistence type="predicted"/>
<sequence length="89" mass="9844">MNATGNIVSDGRKKIEEMYHPSCDRSEFYSMSDLMKPPVLFTPSEDIDKITTGDINFYGHTSTDIGYDTDSGALPSIATSIPLTTLHPW</sequence>
<protein>
    <submittedName>
        <fullName evidence="1">Uncharacterized protein</fullName>
    </submittedName>
</protein>
<organism evidence="1 2">
    <name type="scientific">Euroglyphus maynei</name>
    <name type="common">Mayne's house dust mite</name>
    <dbReference type="NCBI Taxonomy" id="6958"/>
    <lineage>
        <taxon>Eukaryota</taxon>
        <taxon>Metazoa</taxon>
        <taxon>Ecdysozoa</taxon>
        <taxon>Arthropoda</taxon>
        <taxon>Chelicerata</taxon>
        <taxon>Arachnida</taxon>
        <taxon>Acari</taxon>
        <taxon>Acariformes</taxon>
        <taxon>Sarcoptiformes</taxon>
        <taxon>Astigmata</taxon>
        <taxon>Psoroptidia</taxon>
        <taxon>Analgoidea</taxon>
        <taxon>Pyroglyphidae</taxon>
        <taxon>Pyroglyphinae</taxon>
        <taxon>Euroglyphus</taxon>
    </lineage>
</organism>
<dbReference type="Proteomes" id="UP000194236">
    <property type="component" value="Unassembled WGS sequence"/>
</dbReference>
<dbReference type="EMBL" id="MUJZ01044886">
    <property type="protein sequence ID" value="OTF74867.1"/>
    <property type="molecule type" value="Genomic_DNA"/>
</dbReference>
<reference evidence="1 2" key="1">
    <citation type="submission" date="2017-03" db="EMBL/GenBank/DDBJ databases">
        <title>Genome Survey of Euroglyphus maynei.</title>
        <authorList>
            <person name="Arlian L.G."/>
            <person name="Morgan M.S."/>
            <person name="Rider S.D."/>
        </authorList>
    </citation>
    <scope>NUCLEOTIDE SEQUENCE [LARGE SCALE GENOMIC DNA]</scope>
    <source>
        <strain evidence="1">Arlian Lab</strain>
        <tissue evidence="1">Whole body</tissue>
    </source>
</reference>
<comment type="caution">
    <text evidence="1">The sequence shown here is derived from an EMBL/GenBank/DDBJ whole genome shotgun (WGS) entry which is preliminary data.</text>
</comment>
<keyword evidence="2" id="KW-1185">Reference proteome</keyword>
<evidence type="ECO:0000313" key="1">
    <source>
        <dbReference type="EMBL" id="OTF74867.1"/>
    </source>
</evidence>
<evidence type="ECO:0000313" key="2">
    <source>
        <dbReference type="Proteomes" id="UP000194236"/>
    </source>
</evidence>
<dbReference type="AlphaFoldDB" id="A0A1Y3B3T2"/>
<gene>
    <name evidence="1" type="ORF">BLA29_012027</name>
</gene>
<name>A0A1Y3B3T2_EURMA</name>